<reference evidence="2" key="1">
    <citation type="submission" date="2020-07" db="EMBL/GenBank/DDBJ databases">
        <title>Genome sequence and genetic diversity analysis of an under-domesticated orphan crop, white fonio (Digitaria exilis).</title>
        <authorList>
            <person name="Bennetzen J.L."/>
            <person name="Chen S."/>
            <person name="Ma X."/>
            <person name="Wang X."/>
            <person name="Yssel A.E.J."/>
            <person name="Chaluvadi S.R."/>
            <person name="Johnson M."/>
            <person name="Gangashetty P."/>
            <person name="Hamidou F."/>
            <person name="Sanogo M.D."/>
            <person name="Zwaenepoel A."/>
            <person name="Wallace J."/>
            <person name="Van De Peer Y."/>
            <person name="Van Deynze A."/>
        </authorList>
    </citation>
    <scope>NUCLEOTIDE SEQUENCE</scope>
    <source>
        <tissue evidence="2">Leaves</tissue>
    </source>
</reference>
<comment type="caution">
    <text evidence="2">The sequence shown here is derived from an EMBL/GenBank/DDBJ whole genome shotgun (WGS) entry which is preliminary data.</text>
</comment>
<evidence type="ECO:0000313" key="2">
    <source>
        <dbReference type="EMBL" id="KAF8762337.1"/>
    </source>
</evidence>
<dbReference type="Proteomes" id="UP000636709">
    <property type="component" value="Unassembled WGS sequence"/>
</dbReference>
<dbReference type="PANTHER" id="PTHR33085:SF129">
    <property type="entry name" value="OS04G0426500 PROTEIN"/>
    <property type="match status" value="1"/>
</dbReference>
<dbReference type="Pfam" id="PF07893">
    <property type="entry name" value="DUF1668"/>
    <property type="match status" value="1"/>
</dbReference>
<accession>A0A835FKS4</accession>
<dbReference type="EMBL" id="JACEFO010000640">
    <property type="protein sequence ID" value="KAF8762337.1"/>
    <property type="molecule type" value="Genomic_DNA"/>
</dbReference>
<feature type="region of interest" description="Disordered" evidence="1">
    <location>
        <begin position="340"/>
        <end position="376"/>
    </location>
</feature>
<dbReference type="InterPro" id="IPR012871">
    <property type="entry name" value="DUF1668_ORYSA"/>
</dbReference>
<keyword evidence="3" id="KW-1185">Reference proteome</keyword>
<organism evidence="2 3">
    <name type="scientific">Digitaria exilis</name>
    <dbReference type="NCBI Taxonomy" id="1010633"/>
    <lineage>
        <taxon>Eukaryota</taxon>
        <taxon>Viridiplantae</taxon>
        <taxon>Streptophyta</taxon>
        <taxon>Embryophyta</taxon>
        <taxon>Tracheophyta</taxon>
        <taxon>Spermatophyta</taxon>
        <taxon>Magnoliopsida</taxon>
        <taxon>Liliopsida</taxon>
        <taxon>Poales</taxon>
        <taxon>Poaceae</taxon>
        <taxon>PACMAD clade</taxon>
        <taxon>Panicoideae</taxon>
        <taxon>Panicodae</taxon>
        <taxon>Paniceae</taxon>
        <taxon>Anthephorinae</taxon>
        <taxon>Digitaria</taxon>
    </lineage>
</organism>
<evidence type="ECO:0000313" key="3">
    <source>
        <dbReference type="Proteomes" id="UP000636709"/>
    </source>
</evidence>
<protein>
    <submittedName>
        <fullName evidence="2">Uncharacterized protein</fullName>
    </submittedName>
</protein>
<feature type="compositionally biased region" description="Basic residues" evidence="1">
    <location>
        <begin position="359"/>
        <end position="370"/>
    </location>
</feature>
<name>A0A835FKS4_9POAL</name>
<dbReference type="PANTHER" id="PTHR33085">
    <property type="entry name" value="OS12G0113100 PROTEIN-RELATED"/>
    <property type="match status" value="1"/>
</dbReference>
<evidence type="ECO:0000256" key="1">
    <source>
        <dbReference type="SAM" id="MobiDB-lite"/>
    </source>
</evidence>
<proteinExistence type="predicted"/>
<dbReference type="AlphaFoldDB" id="A0A835FKS4"/>
<gene>
    <name evidence="2" type="ORF">HU200_009514</name>
</gene>
<sequence>MSLRRFLNLVTQNCKNGVYSLRRMDLSRLDLFHPTTPRKAEQKKLNLHEMEIIRLPAPSINFHPNPSPEGVHHKWKMDCFGLSENKIICTDNCGLAFLYDADLRSVVPLPALHSPKRCPISLSVPDIEEFGRGGGASLYVMEMVPWPRPDKGQFEAFVYAMPELSYDRSWYRHSLPPPPYVLEPGYVNSPTLSYALLGGGSHICISATDRGTYCFDTATREWSYSGDWMLPFCGKCEYVPELNLWFGISDEDLLPCASDISCALKGDKPVLCGIWRNHFPLEWETQSKFRRSIAGACLFGAASTQPIAPGPVPPDSEDRSDRVICGLRAFLALRRRPAGRAAHRTAVQPPPLDGPKLALPRRPRRPRRLPLRGGAVSGELLNDAPATQIRPQQILGELNWKAHHHLDPDSWPGLDPTYVLGCDSRSILIYRTPPPPVLTRLHCQVVLTAGCPAPSISYPFSGELSPRPNSCHPGRPLADPPSSLPIFQFRARM</sequence>
<dbReference type="OrthoDB" id="692330at2759"/>